<sequence>MQWPSGESGRQVTIQTTILWRCHYGCSQTGRKKTTLQRHYEELFEATVNKTVILEGLTHHQLAGKRKTNTGTAIYEVNQIATAKAKGAVCKSQAPLLNITNVQALPTCPHCLRTFRARVGLVGHLRTQCNNNPITSTSAKPALDPTVMTTTPITYDHAIDAPPPTITKTFFHPPPIALIMVKNITCPTPVITAAPSDYLQPATSNTTTALSISDGDSVLTCPHCDRTSTSHIGLLIHLQIHRTETGKLVPGEPTNSRDRRLHSPPMSVTTSTTSRTTADSAPPNPSCSYCHRTCTSRIGLVGHLCIYGTETGKPVPEAPTYTRLPRLNI</sequence>
<evidence type="ECO:0000313" key="5">
    <source>
        <dbReference type="Proteomes" id="UP000275846"/>
    </source>
</evidence>
<feature type="domain" description="C2H2-type" evidence="3">
    <location>
        <begin position="106"/>
        <end position="133"/>
    </location>
</feature>
<evidence type="ECO:0000313" key="4">
    <source>
        <dbReference type="EMBL" id="VDM04075.1"/>
    </source>
</evidence>
<proteinExistence type="predicted"/>
<reference evidence="4 5" key="2">
    <citation type="submission" date="2018-11" db="EMBL/GenBank/DDBJ databases">
        <authorList>
            <consortium name="Pathogen Informatics"/>
        </authorList>
    </citation>
    <scope>NUCLEOTIDE SEQUENCE [LARGE SCALE GENOMIC DNA]</scope>
    <source>
        <strain evidence="4 5">NST_G2</strain>
    </source>
</reference>
<protein>
    <submittedName>
        <fullName evidence="6">C2H2-type domain-containing protein</fullName>
    </submittedName>
</protein>
<dbReference type="EMBL" id="UYSU01042935">
    <property type="protein sequence ID" value="VDM04075.1"/>
    <property type="molecule type" value="Genomic_DNA"/>
</dbReference>
<dbReference type="WBParaSite" id="SSLN_0001836301-mRNA-1">
    <property type="protein sequence ID" value="SSLN_0001836301-mRNA-1"/>
    <property type="gene ID" value="SSLN_0001836301"/>
</dbReference>
<dbReference type="Proteomes" id="UP000275846">
    <property type="component" value="Unassembled WGS sequence"/>
</dbReference>
<dbReference type="InterPro" id="IPR013087">
    <property type="entry name" value="Znf_C2H2_type"/>
</dbReference>
<dbReference type="GO" id="GO:0008270">
    <property type="term" value="F:zinc ion binding"/>
    <property type="evidence" value="ECO:0007669"/>
    <property type="project" value="UniProtKB-KW"/>
</dbReference>
<evidence type="ECO:0000256" key="1">
    <source>
        <dbReference type="PROSITE-ProRule" id="PRU00042"/>
    </source>
</evidence>
<evidence type="ECO:0000259" key="3">
    <source>
        <dbReference type="PROSITE" id="PS50157"/>
    </source>
</evidence>
<feature type="region of interest" description="Disordered" evidence="2">
    <location>
        <begin position="245"/>
        <end position="286"/>
    </location>
</feature>
<keyword evidence="1" id="KW-0863">Zinc-finger</keyword>
<accession>A0A183TMJ1</accession>
<organism evidence="6">
    <name type="scientific">Schistocephalus solidus</name>
    <name type="common">Tapeworm</name>
    <dbReference type="NCBI Taxonomy" id="70667"/>
    <lineage>
        <taxon>Eukaryota</taxon>
        <taxon>Metazoa</taxon>
        <taxon>Spiralia</taxon>
        <taxon>Lophotrochozoa</taxon>
        <taxon>Platyhelminthes</taxon>
        <taxon>Cestoda</taxon>
        <taxon>Eucestoda</taxon>
        <taxon>Diphyllobothriidea</taxon>
        <taxon>Diphyllobothriidae</taxon>
        <taxon>Schistocephalus</taxon>
    </lineage>
</organism>
<gene>
    <name evidence="4" type="ORF">SSLN_LOCUS17689</name>
</gene>
<dbReference type="PROSITE" id="PS50157">
    <property type="entry name" value="ZINC_FINGER_C2H2_2"/>
    <property type="match status" value="1"/>
</dbReference>
<keyword evidence="1" id="KW-0479">Metal-binding</keyword>
<keyword evidence="5" id="KW-1185">Reference proteome</keyword>
<feature type="compositionally biased region" description="Low complexity" evidence="2">
    <location>
        <begin position="263"/>
        <end position="281"/>
    </location>
</feature>
<dbReference type="AlphaFoldDB" id="A0A183TMJ1"/>
<keyword evidence="1" id="KW-0862">Zinc</keyword>
<reference evidence="6" key="1">
    <citation type="submission" date="2016-06" db="UniProtKB">
        <authorList>
            <consortium name="WormBaseParasite"/>
        </authorList>
    </citation>
    <scope>IDENTIFICATION</scope>
</reference>
<evidence type="ECO:0000313" key="6">
    <source>
        <dbReference type="WBParaSite" id="SSLN_0001836301-mRNA-1"/>
    </source>
</evidence>
<name>A0A183TMJ1_SCHSO</name>
<dbReference type="SMART" id="SM00355">
    <property type="entry name" value="ZnF_C2H2"/>
    <property type="match status" value="4"/>
</dbReference>
<evidence type="ECO:0000256" key="2">
    <source>
        <dbReference type="SAM" id="MobiDB-lite"/>
    </source>
</evidence>